<dbReference type="Proteomes" id="UP000262939">
    <property type="component" value="Unassembled WGS sequence"/>
</dbReference>
<dbReference type="EMBL" id="QVTD01000024">
    <property type="protein sequence ID" value="RFU60529.1"/>
    <property type="molecule type" value="Genomic_DNA"/>
</dbReference>
<dbReference type="InterPro" id="IPR009563">
    <property type="entry name" value="SSSCA1"/>
</dbReference>
<protein>
    <recommendedName>
        <fullName evidence="4">Cysteine-rich VLP domain-containing protein</fullName>
    </recommendedName>
</protein>
<evidence type="ECO:0000313" key="3">
    <source>
        <dbReference type="Proteomes" id="UP000262939"/>
    </source>
</evidence>
<accession>A0A372L7D5</accession>
<dbReference type="Pfam" id="PF06677">
    <property type="entry name" value="Auto_anti-p27"/>
    <property type="match status" value="1"/>
</dbReference>
<feature type="region of interest" description="Disordered" evidence="1">
    <location>
        <begin position="76"/>
        <end position="108"/>
    </location>
</feature>
<proteinExistence type="predicted"/>
<comment type="caution">
    <text evidence="2">The sequence shown here is derived from an EMBL/GenBank/DDBJ whole genome shotgun (WGS) entry which is preliminary data.</text>
</comment>
<feature type="compositionally biased region" description="Basic residues" evidence="1">
    <location>
        <begin position="95"/>
        <end position="108"/>
    </location>
</feature>
<evidence type="ECO:0000256" key="1">
    <source>
        <dbReference type="SAM" id="MobiDB-lite"/>
    </source>
</evidence>
<name>A0A372L7D5_9BACI</name>
<keyword evidence="3" id="KW-1185">Reference proteome</keyword>
<dbReference type="OrthoDB" id="2454786at2"/>
<sequence>MTELQRFIEKTCATYGGNGQCLLDRPCIYFKGSGRCSYAENAVIPGDAKIERKYRLERGAKLAGDYCESCQSPYKRKSNRQKYCPPCSKEEERKKKNYRNRKYRMTVS</sequence>
<evidence type="ECO:0008006" key="4">
    <source>
        <dbReference type="Google" id="ProtNLM"/>
    </source>
</evidence>
<dbReference type="AlphaFoldDB" id="A0A372L7D5"/>
<reference evidence="2 3" key="1">
    <citation type="submission" date="2018-08" db="EMBL/GenBank/DDBJ databases">
        <title>Bacillus chawlae sp. nov., Bacillus glennii sp. nov., and Bacillus saganii sp. nov. Isolated from the Vehicle Assembly Building at Kennedy Space Center where the Viking Spacecraft were Assembled.</title>
        <authorList>
            <person name="Seuylemezian A."/>
            <person name="Vaishampayan P."/>
        </authorList>
    </citation>
    <scope>NUCLEOTIDE SEQUENCE [LARGE SCALE GENOMIC DNA]</scope>
    <source>
        <strain evidence="2 3">V44-8</strain>
    </source>
</reference>
<gene>
    <name evidence="2" type="ORF">D0466_21125</name>
</gene>
<organism evidence="2 3">
    <name type="scientific">Peribacillus glennii</name>
    <dbReference type="NCBI Taxonomy" id="2303991"/>
    <lineage>
        <taxon>Bacteria</taxon>
        <taxon>Bacillati</taxon>
        <taxon>Bacillota</taxon>
        <taxon>Bacilli</taxon>
        <taxon>Bacillales</taxon>
        <taxon>Bacillaceae</taxon>
        <taxon>Peribacillus</taxon>
    </lineage>
</organism>
<evidence type="ECO:0000313" key="2">
    <source>
        <dbReference type="EMBL" id="RFU60529.1"/>
    </source>
</evidence>